<feature type="compositionally biased region" description="Acidic residues" evidence="4">
    <location>
        <begin position="60"/>
        <end position="69"/>
    </location>
</feature>
<feature type="repeat" description="PPR" evidence="3">
    <location>
        <begin position="222"/>
        <end position="256"/>
    </location>
</feature>
<feature type="repeat" description="PPR" evidence="3">
    <location>
        <begin position="332"/>
        <end position="366"/>
    </location>
</feature>
<proteinExistence type="inferred from homology"/>
<dbReference type="NCBIfam" id="TIGR00756">
    <property type="entry name" value="PPR"/>
    <property type="match status" value="3"/>
</dbReference>
<comment type="caution">
    <text evidence="5">The sequence shown here is derived from an EMBL/GenBank/DDBJ whole genome shotgun (WGS) entry which is preliminary data.</text>
</comment>
<accession>A0A843VDQ6</accession>
<dbReference type="Proteomes" id="UP000652761">
    <property type="component" value="Unassembled WGS sequence"/>
</dbReference>
<dbReference type="PROSITE" id="PS51375">
    <property type="entry name" value="PPR"/>
    <property type="match status" value="3"/>
</dbReference>
<dbReference type="InterPro" id="IPR002885">
    <property type="entry name" value="PPR_rpt"/>
</dbReference>
<name>A0A843VDQ6_COLES</name>
<evidence type="ECO:0000313" key="6">
    <source>
        <dbReference type="Proteomes" id="UP000652761"/>
    </source>
</evidence>
<dbReference type="GO" id="GO:0003729">
    <property type="term" value="F:mRNA binding"/>
    <property type="evidence" value="ECO:0007669"/>
    <property type="project" value="TreeGrafter"/>
</dbReference>
<dbReference type="Gene3D" id="1.25.40.10">
    <property type="entry name" value="Tetratricopeptide repeat domain"/>
    <property type="match status" value="3"/>
</dbReference>
<dbReference type="Pfam" id="PF13041">
    <property type="entry name" value="PPR_2"/>
    <property type="match status" value="2"/>
</dbReference>
<reference evidence="5" key="1">
    <citation type="submission" date="2017-07" db="EMBL/GenBank/DDBJ databases">
        <title>Taro Niue Genome Assembly and Annotation.</title>
        <authorList>
            <person name="Atibalentja N."/>
            <person name="Keating K."/>
            <person name="Fields C.J."/>
        </authorList>
    </citation>
    <scope>NUCLEOTIDE SEQUENCE</scope>
    <source>
        <strain evidence="5">Niue_2</strain>
        <tissue evidence="5">Leaf</tissue>
    </source>
</reference>
<dbReference type="AlphaFoldDB" id="A0A843VDQ6"/>
<keyword evidence="2" id="KW-0677">Repeat</keyword>
<dbReference type="PANTHER" id="PTHR47938">
    <property type="entry name" value="RESPIRATORY COMPLEX I CHAPERONE (CIA84), PUTATIVE (AFU_ORTHOLOGUE AFUA_2G06020)-RELATED"/>
    <property type="match status" value="1"/>
</dbReference>
<evidence type="ECO:0000256" key="1">
    <source>
        <dbReference type="ARBA" id="ARBA00007626"/>
    </source>
</evidence>
<comment type="similarity">
    <text evidence="1">Belongs to the PPR family. P subfamily.</text>
</comment>
<dbReference type="PANTHER" id="PTHR47938:SF35">
    <property type="entry name" value="PENTATRICOPEPTIDE REPEAT-CONTAINING PROTEIN 4, MITOCHONDRIAL-RELATED"/>
    <property type="match status" value="1"/>
</dbReference>
<dbReference type="InterPro" id="IPR011990">
    <property type="entry name" value="TPR-like_helical_dom_sf"/>
</dbReference>
<organism evidence="5 6">
    <name type="scientific">Colocasia esculenta</name>
    <name type="common">Wild taro</name>
    <name type="synonym">Arum esculentum</name>
    <dbReference type="NCBI Taxonomy" id="4460"/>
    <lineage>
        <taxon>Eukaryota</taxon>
        <taxon>Viridiplantae</taxon>
        <taxon>Streptophyta</taxon>
        <taxon>Embryophyta</taxon>
        <taxon>Tracheophyta</taxon>
        <taxon>Spermatophyta</taxon>
        <taxon>Magnoliopsida</taxon>
        <taxon>Liliopsida</taxon>
        <taxon>Araceae</taxon>
        <taxon>Aroideae</taxon>
        <taxon>Colocasieae</taxon>
        <taxon>Colocasia</taxon>
    </lineage>
</organism>
<dbReference type="OrthoDB" id="185373at2759"/>
<dbReference type="Pfam" id="PF01535">
    <property type="entry name" value="PPR"/>
    <property type="match status" value="2"/>
</dbReference>
<protein>
    <recommendedName>
        <fullName evidence="7">Pentatricopeptide repeat-containing protein</fullName>
    </recommendedName>
</protein>
<feature type="region of interest" description="Disordered" evidence="4">
    <location>
        <begin position="50"/>
        <end position="73"/>
    </location>
</feature>
<dbReference type="EMBL" id="NMUH01001355">
    <property type="protein sequence ID" value="MQL91564.1"/>
    <property type="molecule type" value="Genomic_DNA"/>
</dbReference>
<evidence type="ECO:0000313" key="5">
    <source>
        <dbReference type="EMBL" id="MQL91564.1"/>
    </source>
</evidence>
<keyword evidence="6" id="KW-1185">Reference proteome</keyword>
<gene>
    <name evidence="5" type="ORF">Taro_024173</name>
</gene>
<evidence type="ECO:0000256" key="4">
    <source>
        <dbReference type="SAM" id="MobiDB-lite"/>
    </source>
</evidence>
<evidence type="ECO:0000256" key="3">
    <source>
        <dbReference type="PROSITE-ProRule" id="PRU00708"/>
    </source>
</evidence>
<feature type="repeat" description="PPR" evidence="3">
    <location>
        <begin position="187"/>
        <end position="221"/>
    </location>
</feature>
<evidence type="ECO:0008006" key="7">
    <source>
        <dbReference type="Google" id="ProtNLM"/>
    </source>
</evidence>
<evidence type="ECO:0000256" key="2">
    <source>
        <dbReference type="ARBA" id="ARBA00022737"/>
    </source>
</evidence>
<sequence>MDVAGGRRGRLRSWHALTFIGSAASSILHHHYHHRRRHIVTLCRSCPSTAPPPSGRAAAADDDDDDGSEENIPVTNRSFWTKKIHLLCSRPEPSGGVDEALRLLDRLRLRGYRPDSLNLSSVVHGLCAAGRSLEAHRRLLLSVASGWVPDDRTSNVLVARLLDARSPDATRRVVDCLVAAKPGFVLSSASCNRLIDQFCSQPRLADARGIFLDMKTRGHRPDVVSYTALIGGFGRAGQLDSAQQLFDEMTMAGVPPNSLTYSALIRGVLRARRIECAREMVGELWTRMEREEDPRINNAAFANLVDAFSREGYFREVFWLAEEMPQGKCVDEDFAYGQMIDSLCRVGRHHGASRVVYIMRKRGFTPSLVSYNCIVHGLSKEGEGGCMRAYQLFKEGVDQLKYSPPESTYKSLVEGLCRARDVPKAQDVTEFVLRKEGVDRTRIYNMFLNALRLAGGDPGSMRP</sequence>